<gene>
    <name evidence="3" type="ORF">METZ01_LOCUS272306</name>
</gene>
<keyword evidence="1" id="KW-0472">Membrane</keyword>
<keyword evidence="1" id="KW-0812">Transmembrane</keyword>
<reference evidence="3" key="1">
    <citation type="submission" date="2018-05" db="EMBL/GenBank/DDBJ databases">
        <authorList>
            <person name="Lanie J.A."/>
            <person name="Ng W.-L."/>
            <person name="Kazmierczak K.M."/>
            <person name="Andrzejewski T.M."/>
            <person name="Davidsen T.M."/>
            <person name="Wayne K.J."/>
            <person name="Tettelin H."/>
            <person name="Glass J.I."/>
            <person name="Rusch D."/>
            <person name="Podicherti R."/>
            <person name="Tsui H.-C.T."/>
            <person name="Winkler M.E."/>
        </authorList>
    </citation>
    <scope>NUCLEOTIDE SEQUENCE</scope>
</reference>
<feature type="transmembrane region" description="Helical" evidence="1">
    <location>
        <begin position="6"/>
        <end position="26"/>
    </location>
</feature>
<dbReference type="InterPro" id="IPR013766">
    <property type="entry name" value="Thioredoxin_domain"/>
</dbReference>
<dbReference type="GO" id="GO:0016491">
    <property type="term" value="F:oxidoreductase activity"/>
    <property type="evidence" value="ECO:0007669"/>
    <property type="project" value="InterPro"/>
</dbReference>
<feature type="non-terminal residue" evidence="3">
    <location>
        <position position="1"/>
    </location>
</feature>
<name>A0A382K7T9_9ZZZZ</name>
<protein>
    <recommendedName>
        <fullName evidence="2">Thioredoxin domain-containing protein</fullName>
    </recommendedName>
</protein>
<organism evidence="3">
    <name type="scientific">marine metagenome</name>
    <dbReference type="NCBI Taxonomy" id="408172"/>
    <lineage>
        <taxon>unclassified sequences</taxon>
        <taxon>metagenomes</taxon>
        <taxon>ecological metagenomes</taxon>
    </lineage>
</organism>
<dbReference type="GO" id="GO:0016209">
    <property type="term" value="F:antioxidant activity"/>
    <property type="evidence" value="ECO:0007669"/>
    <property type="project" value="InterPro"/>
</dbReference>
<keyword evidence="1" id="KW-1133">Transmembrane helix</keyword>
<dbReference type="CDD" id="cd02966">
    <property type="entry name" value="TlpA_like_family"/>
    <property type="match status" value="1"/>
</dbReference>
<dbReference type="Gene3D" id="3.40.30.10">
    <property type="entry name" value="Glutaredoxin"/>
    <property type="match status" value="1"/>
</dbReference>
<dbReference type="AlphaFoldDB" id="A0A382K7T9"/>
<evidence type="ECO:0000259" key="2">
    <source>
        <dbReference type="PROSITE" id="PS51352"/>
    </source>
</evidence>
<accession>A0A382K7T9</accession>
<proteinExistence type="predicted"/>
<evidence type="ECO:0000256" key="1">
    <source>
        <dbReference type="SAM" id="Phobius"/>
    </source>
</evidence>
<sequence>VIPQRWLAGFGTFFSLIACCSIMAALKHGYDANVGLHVENTEEAFDRLEQVAGIQKQAQDIAEGNIPLQEGGLGSKAAGIAESILGGSLSPITQIWTEDYLNRRAPNLEIYSTTGGNYSIENAKNTRVILMVMSGNSPACVAAVPILNQLRNEFARGELLILGVSSDKPIVAEAFVNRTGPRFPVGTARSLPEPYADAQAKPTFFIIDRAGVIEAILIGPKSLAQLRAAAQGKP</sequence>
<dbReference type="PROSITE" id="PS51352">
    <property type="entry name" value="THIOREDOXIN_2"/>
    <property type="match status" value="1"/>
</dbReference>
<evidence type="ECO:0000313" key="3">
    <source>
        <dbReference type="EMBL" id="SVC19452.1"/>
    </source>
</evidence>
<dbReference type="SUPFAM" id="SSF52833">
    <property type="entry name" value="Thioredoxin-like"/>
    <property type="match status" value="1"/>
</dbReference>
<dbReference type="InterPro" id="IPR000866">
    <property type="entry name" value="AhpC/TSA"/>
</dbReference>
<feature type="domain" description="Thioredoxin" evidence="2">
    <location>
        <begin position="99"/>
        <end position="234"/>
    </location>
</feature>
<dbReference type="InterPro" id="IPR036249">
    <property type="entry name" value="Thioredoxin-like_sf"/>
</dbReference>
<dbReference type="Pfam" id="PF00578">
    <property type="entry name" value="AhpC-TSA"/>
    <property type="match status" value="1"/>
</dbReference>
<dbReference type="EMBL" id="UINC01078406">
    <property type="protein sequence ID" value="SVC19452.1"/>
    <property type="molecule type" value="Genomic_DNA"/>
</dbReference>